<evidence type="ECO:0000313" key="2">
    <source>
        <dbReference type="Proteomes" id="UP000289411"/>
    </source>
</evidence>
<dbReference type="InterPro" id="IPR025226">
    <property type="entry name" value="DUF4170"/>
</dbReference>
<reference evidence="1 2" key="2">
    <citation type="submission" date="2019-02" db="EMBL/GenBank/DDBJ databases">
        <title>'Lichenibacterium ramalinii' gen. nov. sp. nov., 'Lichenibacterium minor' gen. nov. sp. nov.</title>
        <authorList>
            <person name="Pankratov T."/>
        </authorList>
    </citation>
    <scope>NUCLEOTIDE SEQUENCE [LARGE SCALE GENOMIC DNA]</scope>
    <source>
        <strain evidence="1 2">RmlP001</strain>
    </source>
</reference>
<dbReference type="Gene3D" id="3.30.70.2400">
    <property type="entry name" value="Uncharacterised protein PF13773, DUF4170"/>
    <property type="match status" value="1"/>
</dbReference>
<comment type="caution">
    <text evidence="1">The sequence shown here is derived from an EMBL/GenBank/DDBJ whole genome shotgun (WGS) entry which is preliminary data.</text>
</comment>
<dbReference type="Proteomes" id="UP000289411">
    <property type="component" value="Unassembled WGS sequence"/>
</dbReference>
<organism evidence="1 2">
    <name type="scientific">Lichenibacterium ramalinae</name>
    <dbReference type="NCBI Taxonomy" id="2316527"/>
    <lineage>
        <taxon>Bacteria</taxon>
        <taxon>Pseudomonadati</taxon>
        <taxon>Pseudomonadota</taxon>
        <taxon>Alphaproteobacteria</taxon>
        <taxon>Hyphomicrobiales</taxon>
        <taxon>Lichenihabitantaceae</taxon>
        <taxon>Lichenibacterium</taxon>
    </lineage>
</organism>
<dbReference type="AlphaFoldDB" id="A0A4Q2RF80"/>
<gene>
    <name evidence="1" type="ORF">D3272_10995</name>
</gene>
<name>A0A4Q2RF80_9HYPH</name>
<evidence type="ECO:0000313" key="1">
    <source>
        <dbReference type="EMBL" id="RYB04990.1"/>
    </source>
</evidence>
<dbReference type="Pfam" id="PF13773">
    <property type="entry name" value="DUF4170"/>
    <property type="match status" value="1"/>
</dbReference>
<sequence length="81" mass="8838">MDQQTKPLLHLVFGGELVDIGGTEFRDSAKLDIVGIFPNYAAAVVAWRAKAQASVDNANMRYFVVHLHRFLDPSAIAGAKP</sequence>
<dbReference type="EMBL" id="QYBC01000008">
    <property type="protein sequence ID" value="RYB04990.1"/>
    <property type="molecule type" value="Genomic_DNA"/>
</dbReference>
<protein>
    <submittedName>
        <fullName evidence="1">DUF4170 domain-containing protein</fullName>
    </submittedName>
</protein>
<keyword evidence="2" id="KW-1185">Reference proteome</keyword>
<reference evidence="1 2" key="1">
    <citation type="submission" date="2018-09" db="EMBL/GenBank/DDBJ databases">
        <authorList>
            <person name="Grouzdev D.S."/>
            <person name="Krutkina M.S."/>
        </authorList>
    </citation>
    <scope>NUCLEOTIDE SEQUENCE [LARGE SCALE GENOMIC DNA]</scope>
    <source>
        <strain evidence="1 2">RmlP001</strain>
    </source>
</reference>
<dbReference type="RefSeq" id="WP_129219226.1">
    <property type="nucleotide sequence ID" value="NZ_QYBC01000008.1"/>
</dbReference>
<accession>A0A4Q2RF80</accession>
<dbReference type="OrthoDB" id="9800646at2"/>
<proteinExistence type="predicted"/>